<evidence type="ECO:0008006" key="16">
    <source>
        <dbReference type="Google" id="ProtNLM"/>
    </source>
</evidence>
<feature type="transmembrane region" description="Helical" evidence="13">
    <location>
        <begin position="186"/>
        <end position="211"/>
    </location>
</feature>
<evidence type="ECO:0000256" key="10">
    <source>
        <dbReference type="ARBA" id="ARBA00023136"/>
    </source>
</evidence>
<evidence type="ECO:0000256" key="8">
    <source>
        <dbReference type="ARBA" id="ARBA00022989"/>
    </source>
</evidence>
<keyword evidence="7" id="KW-0630">Potassium</keyword>
<comment type="subcellular location">
    <subcellularLocation>
        <location evidence="1">Membrane</location>
        <topology evidence="1">Multi-pass membrane protein</topology>
    </subcellularLocation>
</comment>
<gene>
    <name evidence="14" type="ORF">GCM10023195_43380</name>
</gene>
<evidence type="ECO:0000256" key="6">
    <source>
        <dbReference type="ARBA" id="ARBA00022826"/>
    </source>
</evidence>
<sequence length="225" mass="25016">MSEDHRSLYHRVAGSSVERLSALGDGVFAIVLTLLVLDLHVPAEKLIHPQRPLWSGDALSSEGELWRLLGEVGPNLLTYLMSFLTLGMFYIGSQTLFNHLRGSDRNFAWLYLTFLLGVSLLPFTTALLAKFMTFRIAVAIYWVNLLALGLLLLAALRYARSAELLDTELTPGFPQAFQRRIVIPQALYAAAFALCVVNTYVSIALVVLLQLNSAIAPNIRPLNRF</sequence>
<dbReference type="PANTHER" id="PTHR31462:SF5">
    <property type="entry name" value="ENDOSOMAL_LYSOSOMAL PROTON CHANNEL TMEM175"/>
    <property type="match status" value="1"/>
</dbReference>
<keyword evidence="8 13" id="KW-1133">Transmembrane helix</keyword>
<keyword evidence="5 13" id="KW-0812">Transmembrane</keyword>
<evidence type="ECO:0000256" key="13">
    <source>
        <dbReference type="SAM" id="Phobius"/>
    </source>
</evidence>
<keyword evidence="6" id="KW-0631">Potassium channel</keyword>
<dbReference type="RefSeq" id="WP_345357126.1">
    <property type="nucleotide sequence ID" value="NZ_BAABHJ010000012.1"/>
</dbReference>
<keyword evidence="11" id="KW-0407">Ion channel</keyword>
<name>A0ABP8TKE9_9ACTN</name>
<reference evidence="15" key="1">
    <citation type="journal article" date="2019" name="Int. J. Syst. Evol. Microbiol.">
        <title>The Global Catalogue of Microorganisms (GCM) 10K type strain sequencing project: providing services to taxonomists for standard genome sequencing and annotation.</title>
        <authorList>
            <consortium name="The Broad Institute Genomics Platform"/>
            <consortium name="The Broad Institute Genome Sequencing Center for Infectious Disease"/>
            <person name="Wu L."/>
            <person name="Ma J."/>
        </authorList>
    </citation>
    <scope>NUCLEOTIDE SEQUENCE [LARGE SCALE GENOMIC DNA]</scope>
    <source>
        <strain evidence="15">JCM 17938</strain>
    </source>
</reference>
<feature type="transmembrane region" description="Helical" evidence="13">
    <location>
        <begin position="136"/>
        <end position="159"/>
    </location>
</feature>
<comment type="catalytic activity">
    <reaction evidence="12">
        <text>K(+)(in) = K(+)(out)</text>
        <dbReference type="Rhea" id="RHEA:29463"/>
        <dbReference type="ChEBI" id="CHEBI:29103"/>
    </reaction>
</comment>
<organism evidence="14 15">
    <name type="scientific">Actinoallomurus liliacearum</name>
    <dbReference type="NCBI Taxonomy" id="1080073"/>
    <lineage>
        <taxon>Bacteria</taxon>
        <taxon>Bacillati</taxon>
        <taxon>Actinomycetota</taxon>
        <taxon>Actinomycetes</taxon>
        <taxon>Streptosporangiales</taxon>
        <taxon>Thermomonosporaceae</taxon>
        <taxon>Actinoallomurus</taxon>
    </lineage>
</organism>
<evidence type="ECO:0000256" key="9">
    <source>
        <dbReference type="ARBA" id="ARBA00023065"/>
    </source>
</evidence>
<dbReference type="InterPro" id="IPR010617">
    <property type="entry name" value="TMEM175-like"/>
</dbReference>
<evidence type="ECO:0000256" key="11">
    <source>
        <dbReference type="ARBA" id="ARBA00023303"/>
    </source>
</evidence>
<keyword evidence="15" id="KW-1185">Reference proteome</keyword>
<protein>
    <recommendedName>
        <fullName evidence="16">DUF1211 domain-containing protein</fullName>
    </recommendedName>
</protein>
<accession>A0ABP8TKE9</accession>
<keyword evidence="3" id="KW-0813">Transport</keyword>
<evidence type="ECO:0000256" key="12">
    <source>
        <dbReference type="ARBA" id="ARBA00034430"/>
    </source>
</evidence>
<evidence type="ECO:0000256" key="3">
    <source>
        <dbReference type="ARBA" id="ARBA00022448"/>
    </source>
</evidence>
<evidence type="ECO:0000313" key="14">
    <source>
        <dbReference type="EMBL" id="GAA4610517.1"/>
    </source>
</evidence>
<comment type="similarity">
    <text evidence="2">Belongs to the TMEM175 family.</text>
</comment>
<evidence type="ECO:0000256" key="1">
    <source>
        <dbReference type="ARBA" id="ARBA00004141"/>
    </source>
</evidence>
<keyword evidence="4" id="KW-0633">Potassium transport</keyword>
<proteinExistence type="inferred from homology"/>
<dbReference type="EMBL" id="BAABHJ010000012">
    <property type="protein sequence ID" value="GAA4610517.1"/>
    <property type="molecule type" value="Genomic_DNA"/>
</dbReference>
<feature type="transmembrane region" description="Helical" evidence="13">
    <location>
        <begin position="109"/>
        <end position="129"/>
    </location>
</feature>
<evidence type="ECO:0000256" key="2">
    <source>
        <dbReference type="ARBA" id="ARBA00006920"/>
    </source>
</evidence>
<dbReference type="PANTHER" id="PTHR31462">
    <property type="entry name" value="ENDOSOMAL/LYSOSOMAL POTASSIUM CHANNEL TMEM175"/>
    <property type="match status" value="1"/>
</dbReference>
<evidence type="ECO:0000256" key="5">
    <source>
        <dbReference type="ARBA" id="ARBA00022692"/>
    </source>
</evidence>
<dbReference type="Proteomes" id="UP001500212">
    <property type="component" value="Unassembled WGS sequence"/>
</dbReference>
<comment type="caution">
    <text evidence="14">The sequence shown here is derived from an EMBL/GenBank/DDBJ whole genome shotgun (WGS) entry which is preliminary data.</text>
</comment>
<feature type="transmembrane region" description="Helical" evidence="13">
    <location>
        <begin position="76"/>
        <end position="97"/>
    </location>
</feature>
<keyword evidence="9" id="KW-0406">Ion transport</keyword>
<keyword evidence="10 13" id="KW-0472">Membrane</keyword>
<evidence type="ECO:0000256" key="7">
    <source>
        <dbReference type="ARBA" id="ARBA00022958"/>
    </source>
</evidence>
<feature type="transmembrane region" description="Helical" evidence="13">
    <location>
        <begin position="20"/>
        <end position="41"/>
    </location>
</feature>
<evidence type="ECO:0000313" key="15">
    <source>
        <dbReference type="Proteomes" id="UP001500212"/>
    </source>
</evidence>
<dbReference type="Pfam" id="PF06736">
    <property type="entry name" value="TMEM175"/>
    <property type="match status" value="1"/>
</dbReference>
<evidence type="ECO:0000256" key="4">
    <source>
        <dbReference type="ARBA" id="ARBA00022538"/>
    </source>
</evidence>